<accession>A0A158Q5N5</accession>
<protein>
    <submittedName>
        <fullName evidence="7">BPL/LPL catalytic domain-containing protein</fullName>
    </submittedName>
</protein>
<dbReference type="Pfam" id="PF03099">
    <property type="entry name" value="BPL_LplA_LipB"/>
    <property type="match status" value="1"/>
</dbReference>
<gene>
    <name evidence="4" type="ORF">DME_LOCUS1996</name>
</gene>
<organism evidence="5 7">
    <name type="scientific">Dracunculus medinensis</name>
    <name type="common">Guinea worm</name>
    <dbReference type="NCBI Taxonomy" id="318479"/>
    <lineage>
        <taxon>Eukaryota</taxon>
        <taxon>Metazoa</taxon>
        <taxon>Ecdysozoa</taxon>
        <taxon>Nematoda</taxon>
        <taxon>Chromadorea</taxon>
        <taxon>Rhabditida</taxon>
        <taxon>Spirurina</taxon>
        <taxon>Dracunculoidea</taxon>
        <taxon>Dracunculidae</taxon>
        <taxon>Dracunculus</taxon>
    </lineage>
</organism>
<dbReference type="EMBL" id="UYYG01000041">
    <property type="protein sequence ID" value="VDN52023.1"/>
    <property type="molecule type" value="Genomic_DNA"/>
</dbReference>
<proteinExistence type="inferred from homology"/>
<dbReference type="PANTHER" id="PTHR12835">
    <property type="entry name" value="BIOTIN PROTEIN LIGASE"/>
    <property type="match status" value="1"/>
</dbReference>
<evidence type="ECO:0000259" key="3">
    <source>
        <dbReference type="PROSITE" id="PS51733"/>
    </source>
</evidence>
<dbReference type="PROSITE" id="PS51733">
    <property type="entry name" value="BPL_LPL_CATALYTIC"/>
    <property type="match status" value="1"/>
</dbReference>
<dbReference type="STRING" id="318479.A0A158Q5N5"/>
<dbReference type="OrthoDB" id="10250105at2759"/>
<dbReference type="NCBIfam" id="TIGR00121">
    <property type="entry name" value="birA_ligase"/>
    <property type="match status" value="1"/>
</dbReference>
<dbReference type="AlphaFoldDB" id="A0A158Q5N5"/>
<evidence type="ECO:0000313" key="7">
    <source>
        <dbReference type="WBParaSite" id="DME_0000784501-mRNA-1"/>
    </source>
</evidence>
<dbReference type="SUPFAM" id="SSF55681">
    <property type="entry name" value="Class II aaRS and biotin synthetases"/>
    <property type="match status" value="1"/>
</dbReference>
<comment type="similarity">
    <text evidence="1">Belongs to the biotin--protein ligase family.</text>
</comment>
<keyword evidence="6" id="KW-1185">Reference proteome</keyword>
<name>A0A158Q5N5_DRAME</name>
<dbReference type="InterPro" id="IPR004143">
    <property type="entry name" value="BPL_LPL_catalytic"/>
</dbReference>
<dbReference type="CDD" id="cd16442">
    <property type="entry name" value="BPL"/>
    <property type="match status" value="1"/>
</dbReference>
<dbReference type="Gene3D" id="3.30.930.10">
    <property type="entry name" value="Bira Bifunctional Protein, Domain 2"/>
    <property type="match status" value="1"/>
</dbReference>
<reference evidence="4 6" key="2">
    <citation type="submission" date="2018-11" db="EMBL/GenBank/DDBJ databases">
        <authorList>
            <consortium name="Pathogen Informatics"/>
        </authorList>
    </citation>
    <scope>NUCLEOTIDE SEQUENCE [LARGE SCALE GENOMIC DNA]</scope>
</reference>
<feature type="domain" description="BPL/LPL catalytic" evidence="3">
    <location>
        <begin position="399"/>
        <end position="591"/>
    </location>
</feature>
<dbReference type="WBParaSite" id="DME_0000784501-mRNA-1">
    <property type="protein sequence ID" value="DME_0000784501-mRNA-1"/>
    <property type="gene ID" value="DME_0000784501"/>
</dbReference>
<sequence length="664" mass="75136">MRGHLVVRYSLLMRYKNDQFSGTKHEEKWINSKFAAKTRIHENRRHSAVPFINIYAGGPPIGIRRRSLSPMAFLPIPVLSDSLSPLFDPEAFHHRSVTPTRRRLFNDASLDKVQSKPPTILVFTGDNDELYHRIHSTLSTMVSPEIYTVFHLSVEALHHHPWINREAVCLIIADTKCLDDVAWLRLQQYFNNSGKMLFLCQNNLLASLSTCGSFHESAKLLKMAFGDRQSNVLGKDFENFIKKAFKSISKYKTVNETFHSKDLVGGLKYSVVIYKNADAPLLLYMENAAHHASALFSDATSEELFESGATLIADALSRLSVQISPKVVIPNLSQGYLICQYDRLPWNIKGMYFNEVFGSFPKLLIKQIEKDGKLPAATNQLLPIEVRTRQQGLPEFDDRMYFRTLRTKRIGAALIYVPVCESTQDIAKSLATAMPNEPIVVVARQQTKGRGRSGNQWLSPIGCAVFSFNFNLPASTLLASNVVFIQYIFSVAIVDGICSLHPHLENLQLKIKWPNDIYYGRMYKMGGLLVNASTIGDKTVCTLGAGFNVANSKPTICVNDVLPINSRIEVKIEEFIANALNKFEDYVNIFQTNGRQDFLKYYYNFWLHSREEVTLAKSNEKVVIRGLDEHGFLVVRSRQSGKIMVVHPDGNTFDMMKGLISVKY</sequence>
<dbReference type="InterPro" id="IPR045864">
    <property type="entry name" value="aa-tRNA-synth_II/BPL/LPL"/>
</dbReference>
<dbReference type="PANTHER" id="PTHR12835:SF5">
    <property type="entry name" value="BIOTIN--PROTEIN LIGASE"/>
    <property type="match status" value="1"/>
</dbReference>
<keyword evidence="2" id="KW-0436">Ligase</keyword>
<dbReference type="GO" id="GO:0005737">
    <property type="term" value="C:cytoplasm"/>
    <property type="evidence" value="ECO:0007669"/>
    <property type="project" value="TreeGrafter"/>
</dbReference>
<evidence type="ECO:0000313" key="4">
    <source>
        <dbReference type="EMBL" id="VDN52023.1"/>
    </source>
</evidence>
<evidence type="ECO:0000313" key="6">
    <source>
        <dbReference type="Proteomes" id="UP000274756"/>
    </source>
</evidence>
<dbReference type="Proteomes" id="UP000038040">
    <property type="component" value="Unplaced"/>
</dbReference>
<dbReference type="Proteomes" id="UP000274756">
    <property type="component" value="Unassembled WGS sequence"/>
</dbReference>
<evidence type="ECO:0000313" key="5">
    <source>
        <dbReference type="Proteomes" id="UP000038040"/>
    </source>
</evidence>
<evidence type="ECO:0000256" key="1">
    <source>
        <dbReference type="ARBA" id="ARBA00009934"/>
    </source>
</evidence>
<dbReference type="GO" id="GO:0004077">
    <property type="term" value="F:biotin--[biotin carboxyl-carrier protein] ligase activity"/>
    <property type="evidence" value="ECO:0007669"/>
    <property type="project" value="InterPro"/>
</dbReference>
<evidence type="ECO:0000256" key="2">
    <source>
        <dbReference type="ARBA" id="ARBA00022598"/>
    </source>
</evidence>
<dbReference type="InterPro" id="IPR004408">
    <property type="entry name" value="Biotin_CoA_COase_ligase"/>
</dbReference>
<reference evidence="7" key="1">
    <citation type="submission" date="2016-04" db="UniProtKB">
        <authorList>
            <consortium name="WormBaseParasite"/>
        </authorList>
    </citation>
    <scope>IDENTIFICATION</scope>
</reference>